<gene>
    <name evidence="2" type="ORF">S01H1_54217</name>
</gene>
<dbReference type="EMBL" id="BARS01035163">
    <property type="protein sequence ID" value="GAG15697.1"/>
    <property type="molecule type" value="Genomic_DNA"/>
</dbReference>
<reference evidence="2" key="1">
    <citation type="journal article" date="2014" name="Front. Microbiol.">
        <title>High frequency of phylogenetically diverse reductive dehalogenase-homologous genes in deep subseafloor sedimentary metagenomes.</title>
        <authorList>
            <person name="Kawai M."/>
            <person name="Futagami T."/>
            <person name="Toyoda A."/>
            <person name="Takaki Y."/>
            <person name="Nishi S."/>
            <person name="Hori S."/>
            <person name="Arai W."/>
            <person name="Tsubouchi T."/>
            <person name="Morono Y."/>
            <person name="Uchiyama I."/>
            <person name="Ito T."/>
            <person name="Fujiyama A."/>
            <person name="Inagaki F."/>
            <person name="Takami H."/>
        </authorList>
    </citation>
    <scope>NUCLEOTIDE SEQUENCE</scope>
    <source>
        <strain evidence="2">Expedition CK06-06</strain>
    </source>
</reference>
<dbReference type="AlphaFoldDB" id="X0VX44"/>
<comment type="caution">
    <text evidence="2">The sequence shown here is derived from an EMBL/GenBank/DDBJ whole genome shotgun (WGS) entry which is preliminary data.</text>
</comment>
<name>X0VX44_9ZZZZ</name>
<evidence type="ECO:0000256" key="1">
    <source>
        <dbReference type="SAM" id="Phobius"/>
    </source>
</evidence>
<sequence>MRGCSTTVAMILVLLVAAHPVLAATPSQAITVELLGGMLGGVAGVGLGIVAISSIAPDLESRAARIATVITGV</sequence>
<protein>
    <submittedName>
        <fullName evidence="2">Uncharacterized protein</fullName>
    </submittedName>
</protein>
<evidence type="ECO:0000313" key="2">
    <source>
        <dbReference type="EMBL" id="GAG15697.1"/>
    </source>
</evidence>
<feature type="transmembrane region" description="Helical" evidence="1">
    <location>
        <begin position="33"/>
        <end position="56"/>
    </location>
</feature>
<keyword evidence="1" id="KW-0812">Transmembrane</keyword>
<proteinExistence type="predicted"/>
<accession>X0VX44</accession>
<keyword evidence="1" id="KW-1133">Transmembrane helix</keyword>
<keyword evidence="1" id="KW-0472">Membrane</keyword>
<organism evidence="2">
    <name type="scientific">marine sediment metagenome</name>
    <dbReference type="NCBI Taxonomy" id="412755"/>
    <lineage>
        <taxon>unclassified sequences</taxon>
        <taxon>metagenomes</taxon>
        <taxon>ecological metagenomes</taxon>
    </lineage>
</organism>
<feature type="non-terminal residue" evidence="2">
    <location>
        <position position="73"/>
    </location>
</feature>